<dbReference type="GO" id="GO:0030674">
    <property type="term" value="F:protein-macromolecule adaptor activity"/>
    <property type="evidence" value="ECO:0007669"/>
    <property type="project" value="TreeGrafter"/>
</dbReference>
<sequence length="139" mass="14957">MTTQSTTIDSAAFAEAVQDLPLSSLFNKVSELRNSIAHLHRSNSEIREFADASKSEDEKKELEGYIVENEGVIRSMEERVGLLRVEVERRGQEWVEERKADEERGASDTNGDGGAQARAGAGAGSGADAGAGVEEGVYL</sequence>
<dbReference type="OrthoDB" id="548474at2759"/>
<accession>A0A9W9KMF4</accession>
<proteinExistence type="predicted"/>
<protein>
    <submittedName>
        <fullName evidence="2">Uncharacterized protein</fullName>
    </submittedName>
</protein>
<reference evidence="2" key="1">
    <citation type="submission" date="2022-11" db="EMBL/GenBank/DDBJ databases">
        <authorList>
            <person name="Petersen C."/>
        </authorList>
    </citation>
    <scope>NUCLEOTIDE SEQUENCE</scope>
    <source>
        <strain evidence="2">IBT 30761</strain>
    </source>
</reference>
<comment type="caution">
    <text evidence="2">The sequence shown here is derived from an EMBL/GenBank/DDBJ whole genome shotgun (WGS) entry which is preliminary data.</text>
</comment>
<feature type="compositionally biased region" description="Basic and acidic residues" evidence="1">
    <location>
        <begin position="92"/>
        <end position="106"/>
    </location>
</feature>
<dbReference type="GO" id="GO:0070682">
    <property type="term" value="P:proteasome regulatory particle assembly"/>
    <property type="evidence" value="ECO:0007669"/>
    <property type="project" value="InterPro"/>
</dbReference>
<evidence type="ECO:0000313" key="3">
    <source>
        <dbReference type="Proteomes" id="UP001149074"/>
    </source>
</evidence>
<reference evidence="2" key="2">
    <citation type="journal article" date="2023" name="IMA Fungus">
        <title>Comparative genomic study of the Penicillium genus elucidates a diverse pangenome and 15 lateral gene transfer events.</title>
        <authorList>
            <person name="Petersen C."/>
            <person name="Sorensen T."/>
            <person name="Nielsen M.R."/>
            <person name="Sondergaard T.E."/>
            <person name="Sorensen J.L."/>
            <person name="Fitzpatrick D.A."/>
            <person name="Frisvad J.C."/>
            <person name="Nielsen K.L."/>
        </authorList>
    </citation>
    <scope>NUCLEOTIDE SEQUENCE</scope>
    <source>
        <strain evidence="2">IBT 30761</strain>
    </source>
</reference>
<dbReference type="GeneID" id="81351712"/>
<dbReference type="Proteomes" id="UP001149074">
    <property type="component" value="Unassembled WGS sequence"/>
</dbReference>
<name>A0A9W9KMF4_9EURO</name>
<gene>
    <name evidence="2" type="ORF">N7532_000229</name>
</gene>
<dbReference type="RefSeq" id="XP_056479957.1">
    <property type="nucleotide sequence ID" value="XM_056612733.1"/>
</dbReference>
<dbReference type="EMBL" id="JAPQKI010000001">
    <property type="protein sequence ID" value="KAJ5112184.1"/>
    <property type="molecule type" value="Genomic_DNA"/>
</dbReference>
<organism evidence="2 3">
    <name type="scientific">Penicillium argentinense</name>
    <dbReference type="NCBI Taxonomy" id="1131581"/>
    <lineage>
        <taxon>Eukaryota</taxon>
        <taxon>Fungi</taxon>
        <taxon>Dikarya</taxon>
        <taxon>Ascomycota</taxon>
        <taxon>Pezizomycotina</taxon>
        <taxon>Eurotiomycetes</taxon>
        <taxon>Eurotiomycetidae</taxon>
        <taxon>Eurotiales</taxon>
        <taxon>Aspergillaceae</taxon>
        <taxon>Penicillium</taxon>
    </lineage>
</organism>
<dbReference type="PANTHER" id="PTHR40422:SF1">
    <property type="entry name" value="TRANSLATION MACHINERY-ASSOCIATED PROTEIN 17"/>
    <property type="match status" value="1"/>
</dbReference>
<dbReference type="InterPro" id="IPR038966">
    <property type="entry name" value="TMA17"/>
</dbReference>
<evidence type="ECO:0000256" key="1">
    <source>
        <dbReference type="SAM" id="MobiDB-lite"/>
    </source>
</evidence>
<feature type="region of interest" description="Disordered" evidence="1">
    <location>
        <begin position="92"/>
        <end position="139"/>
    </location>
</feature>
<evidence type="ECO:0000313" key="2">
    <source>
        <dbReference type="EMBL" id="KAJ5112184.1"/>
    </source>
</evidence>
<dbReference type="PANTHER" id="PTHR40422">
    <property type="entry name" value="TRANSLATION MACHINERY-ASSOCIATED PROTEIN 17"/>
    <property type="match status" value="1"/>
</dbReference>
<dbReference type="AlphaFoldDB" id="A0A9W9KMF4"/>
<keyword evidence="3" id="KW-1185">Reference proteome</keyword>